<organism evidence="2 3">
    <name type="scientific">Pseudovibrio axinellae</name>
    <dbReference type="NCBI Taxonomy" id="989403"/>
    <lineage>
        <taxon>Bacteria</taxon>
        <taxon>Pseudomonadati</taxon>
        <taxon>Pseudomonadota</taxon>
        <taxon>Alphaproteobacteria</taxon>
        <taxon>Hyphomicrobiales</taxon>
        <taxon>Stappiaceae</taxon>
        <taxon>Pseudovibrio</taxon>
    </lineage>
</organism>
<dbReference type="SUPFAM" id="SSF159888">
    <property type="entry name" value="YdhG-like"/>
    <property type="match status" value="1"/>
</dbReference>
<evidence type="ECO:0000313" key="3">
    <source>
        <dbReference type="Proteomes" id="UP000076577"/>
    </source>
</evidence>
<feature type="domain" description="YdhG-like" evidence="1">
    <location>
        <begin position="31"/>
        <end position="139"/>
    </location>
</feature>
<reference evidence="2 3" key="1">
    <citation type="journal article" date="2016" name="Front. Microbiol.">
        <title>Comparative Genomic Analysis Reveals a Diverse Repertoire of Genes Involved in Prokaryote-Eukaryote Interactions within the Pseudovibrio Genus.</title>
        <authorList>
            <person name="Romano S."/>
            <person name="Fernandez-Guerra A."/>
            <person name="Reen F.J."/>
            <person name="Glockner F.O."/>
            <person name="Crowley S.P."/>
            <person name="O'Sullivan O."/>
            <person name="Cotter P.D."/>
            <person name="Adams C."/>
            <person name="Dobson A.D."/>
            <person name="O'Gara F."/>
        </authorList>
    </citation>
    <scope>NUCLEOTIDE SEQUENCE [LARGE SCALE GENOMIC DNA]</scope>
    <source>
        <strain evidence="2 3">Ad2</strain>
    </source>
</reference>
<dbReference type="AlphaFoldDB" id="A0A161V3K7"/>
<dbReference type="InterPro" id="IPR014922">
    <property type="entry name" value="YdhG-like"/>
</dbReference>
<dbReference type="Pfam" id="PF08818">
    <property type="entry name" value="DUF1801"/>
    <property type="match status" value="1"/>
</dbReference>
<proteinExistence type="predicted"/>
<evidence type="ECO:0000259" key="1">
    <source>
        <dbReference type="Pfam" id="PF08818"/>
    </source>
</evidence>
<sequence length="148" mass="16543">MGSSKKIIVEVDGASLPKDVAATFSAYPEDKRTRLLELRSLIIDCAQHLFGPSSFTETLKWGEPSYRPLPKHGGTSVRLHWKPKFGNRVGLFVHCQTTLIADMRTLYGDVLSFEGNRCLWIPSDGDYPHDAVEHFVAEAFRYGGNKSS</sequence>
<keyword evidence="3" id="KW-1185">Reference proteome</keyword>
<dbReference type="OrthoDB" id="328972at2"/>
<accession>A0A161V3K7</accession>
<protein>
    <recommendedName>
        <fullName evidence="1">YdhG-like domain-containing protein</fullName>
    </recommendedName>
</protein>
<gene>
    <name evidence="2" type="ORF">PsAD2_03817</name>
</gene>
<dbReference type="EMBL" id="LMCB01000098">
    <property type="protein sequence ID" value="KZL12512.1"/>
    <property type="molecule type" value="Genomic_DNA"/>
</dbReference>
<dbReference type="RefSeq" id="WP_068009834.1">
    <property type="nucleotide sequence ID" value="NZ_FOFM01000001.1"/>
</dbReference>
<dbReference type="Proteomes" id="UP000076577">
    <property type="component" value="Unassembled WGS sequence"/>
</dbReference>
<comment type="caution">
    <text evidence="2">The sequence shown here is derived from an EMBL/GenBank/DDBJ whole genome shotgun (WGS) entry which is preliminary data.</text>
</comment>
<dbReference type="PATRIC" id="fig|989403.3.peg.4159"/>
<name>A0A161V3K7_9HYPH</name>
<evidence type="ECO:0000313" key="2">
    <source>
        <dbReference type="EMBL" id="KZL12512.1"/>
    </source>
</evidence>
<dbReference type="STRING" id="989403.SAMN05421798_101163"/>